<reference evidence="1 2" key="1">
    <citation type="submission" date="2016-01" db="EMBL/GenBank/DDBJ databases">
        <title>Streptomyces amritsarensis strain MTCC 11845 genome sequencing and assembly.</title>
        <authorList>
            <person name="Sharma D."/>
            <person name="Nair G.R."/>
            <person name="Kaur G."/>
            <person name="Manhas R.K."/>
            <person name="Mayilraj S."/>
        </authorList>
    </citation>
    <scope>NUCLEOTIDE SEQUENCE [LARGE SCALE GENOMIC DNA]</scope>
    <source>
        <strain evidence="1 2">MTCC 11845</strain>
    </source>
</reference>
<protein>
    <submittedName>
        <fullName evidence="1">Uncharacterized protein</fullName>
    </submittedName>
</protein>
<name>A0ABX3FUL6_9ACTN</name>
<sequence>MIERLWIQPPLAFARLGPSPVPCDNHRYGPSDLTPRGTGRTTVLPDATLDLAEDGTLTERMPERVQFKDEAGWRPVCPYFELHGAWTVGGVAGTGPVTEQVLADCGLSLADVRWEVRVANLKAHHITQQAGDRIEARVDLAGDDHRRRVLEGRSPQAAQQPLVPAGEVLPLGSVQVPAPNPDLPELRLRFTPAAGVVYGPRGHDPLTGYELPQERLFLNPEAAWSGFRLTDTDYRTTPALLFAGAERGWRSLGLVDDVCDGTVTVSLPDGPRATARIVSAPPRFSPDRRPFVSLADGLADRVQRADVHDPAYVEDEEQTALEVRDLFERVLETMGAINVDVQNERAARTNAVIAAGSGLSAQDARSLAFDPPEPLLGLLLGLTERGRRRHRRFVALEVLEDMVREQPDLIGQQVRAPAAVDAPGPVTLDSPRFYTRQMPSAMRGSDAYPMHLTRRQYDLLVRWAEKLREDTEPDS</sequence>
<accession>A0ABX3FUL6</accession>
<evidence type="ECO:0000313" key="1">
    <source>
        <dbReference type="EMBL" id="OLZ56764.1"/>
    </source>
</evidence>
<dbReference type="Proteomes" id="UP000187151">
    <property type="component" value="Unassembled WGS sequence"/>
</dbReference>
<evidence type="ECO:0000313" key="2">
    <source>
        <dbReference type="Proteomes" id="UP000187151"/>
    </source>
</evidence>
<proteinExistence type="predicted"/>
<gene>
    <name evidence="1" type="ORF">AVW11_29685</name>
</gene>
<dbReference type="EMBL" id="MQUR01000098">
    <property type="protein sequence ID" value="OLZ56764.1"/>
    <property type="molecule type" value="Genomic_DNA"/>
</dbReference>
<organism evidence="1 2">
    <name type="scientific">Streptomyces amritsarensis</name>
    <dbReference type="NCBI Taxonomy" id="681158"/>
    <lineage>
        <taxon>Bacteria</taxon>
        <taxon>Bacillati</taxon>
        <taxon>Actinomycetota</taxon>
        <taxon>Actinomycetes</taxon>
        <taxon>Kitasatosporales</taxon>
        <taxon>Streptomycetaceae</taxon>
        <taxon>Streptomyces</taxon>
    </lineage>
</organism>
<comment type="caution">
    <text evidence="1">The sequence shown here is derived from an EMBL/GenBank/DDBJ whole genome shotgun (WGS) entry which is preliminary data.</text>
</comment>
<keyword evidence="2" id="KW-1185">Reference proteome</keyword>
<dbReference type="RefSeq" id="WP_060177544.1">
    <property type="nucleotide sequence ID" value="NZ_MQUR01000098.1"/>
</dbReference>